<dbReference type="HOGENOM" id="CLU_3113872_0_0_11"/>
<evidence type="ECO:0000313" key="3">
    <source>
        <dbReference type="Proteomes" id="UP000062973"/>
    </source>
</evidence>
<proteinExistence type="predicted"/>
<evidence type="ECO:0000256" key="1">
    <source>
        <dbReference type="SAM" id="MobiDB-lite"/>
    </source>
</evidence>
<gene>
    <name evidence="2" type="ORF">AMETH_4737</name>
</gene>
<keyword evidence="3" id="KW-1185">Reference proteome</keyword>
<reference evidence="2 3" key="1">
    <citation type="submission" date="2014-07" db="EMBL/GenBank/DDBJ databases">
        <title>Whole Genome Sequence of the Amycolatopsis methanolica 239.</title>
        <authorList>
            <person name="Tang B."/>
        </authorList>
    </citation>
    <scope>NUCLEOTIDE SEQUENCE [LARGE SCALE GENOMIC DNA]</scope>
    <source>
        <strain evidence="2 3">239</strain>
    </source>
</reference>
<dbReference type="AlphaFoldDB" id="A0A076MVW5"/>
<dbReference type="Proteomes" id="UP000062973">
    <property type="component" value="Chromosome"/>
</dbReference>
<feature type="compositionally biased region" description="Low complexity" evidence="1">
    <location>
        <begin position="9"/>
        <end position="23"/>
    </location>
</feature>
<protein>
    <submittedName>
        <fullName evidence="2">Uncharacterized protein</fullName>
    </submittedName>
</protein>
<name>A0A076MVW5_AMYME</name>
<accession>A0A076MVW5</accession>
<feature type="region of interest" description="Disordered" evidence="1">
    <location>
        <begin position="1"/>
        <end position="26"/>
    </location>
</feature>
<organism evidence="2 3">
    <name type="scientific">Amycolatopsis methanolica 239</name>
    <dbReference type="NCBI Taxonomy" id="1068978"/>
    <lineage>
        <taxon>Bacteria</taxon>
        <taxon>Bacillati</taxon>
        <taxon>Actinomycetota</taxon>
        <taxon>Actinomycetes</taxon>
        <taxon>Pseudonocardiales</taxon>
        <taxon>Pseudonocardiaceae</taxon>
        <taxon>Amycolatopsis</taxon>
        <taxon>Amycolatopsis methanolica group</taxon>
    </lineage>
</organism>
<dbReference type="EMBL" id="CP009110">
    <property type="protein sequence ID" value="AIJ24829.1"/>
    <property type="molecule type" value="Genomic_DNA"/>
</dbReference>
<dbReference type="KEGG" id="amq:AMETH_4737"/>
<sequence>MARPRQNDTASTTATASGSHGAGPVLADLVRRRWIRVDGGVRPTTTTTAA</sequence>
<dbReference type="STRING" id="1068978.AMETH_4737"/>
<evidence type="ECO:0000313" key="2">
    <source>
        <dbReference type="EMBL" id="AIJ24829.1"/>
    </source>
</evidence>
<dbReference type="PATRIC" id="fig|1068978.7.peg.5095"/>